<feature type="region of interest" description="Disordered" evidence="2">
    <location>
        <begin position="352"/>
        <end position="402"/>
    </location>
</feature>
<comment type="caution">
    <text evidence="3">The sequence shown here is derived from an EMBL/GenBank/DDBJ whole genome shotgun (WGS) entry which is preliminary data.</text>
</comment>
<keyword evidence="1" id="KW-0175">Coiled coil</keyword>
<keyword evidence="4" id="KW-1185">Reference proteome</keyword>
<dbReference type="EMBL" id="BQNB010015155">
    <property type="protein sequence ID" value="GJT36632.1"/>
    <property type="molecule type" value="Genomic_DNA"/>
</dbReference>
<feature type="compositionally biased region" description="Polar residues" evidence="2">
    <location>
        <begin position="420"/>
        <end position="434"/>
    </location>
</feature>
<evidence type="ECO:0000256" key="1">
    <source>
        <dbReference type="SAM" id="Coils"/>
    </source>
</evidence>
<feature type="coiled-coil region" evidence="1">
    <location>
        <begin position="296"/>
        <end position="330"/>
    </location>
</feature>
<protein>
    <submittedName>
        <fullName evidence="3">Nucleotide-binding alpha-beta plait domain-containing protein</fullName>
    </submittedName>
</protein>
<feature type="compositionally biased region" description="Polar residues" evidence="2">
    <location>
        <begin position="378"/>
        <end position="395"/>
    </location>
</feature>
<dbReference type="InterPro" id="IPR004252">
    <property type="entry name" value="Probable_transposase_24"/>
</dbReference>
<dbReference type="PANTHER" id="PTHR33018">
    <property type="entry name" value="OS10G0338966 PROTEIN-RELATED"/>
    <property type="match status" value="1"/>
</dbReference>
<reference evidence="3" key="1">
    <citation type="journal article" date="2022" name="Int. J. Mol. Sci.">
        <title>Draft Genome of Tanacetum Coccineum: Genomic Comparison of Closely Related Tanacetum-Family Plants.</title>
        <authorList>
            <person name="Yamashiro T."/>
            <person name="Shiraishi A."/>
            <person name="Nakayama K."/>
            <person name="Satake H."/>
        </authorList>
    </citation>
    <scope>NUCLEOTIDE SEQUENCE</scope>
</reference>
<sequence>MENQFDVNNHLVEIQADDHDLLVNFDNKNDDMLGYEFEKYYDDEDADGTNHAEDADGTNHSDLKLVKRGITKLYKFHREYGKPGGIKIKVPVRFNKYQDSILEKSGRKNQEINSGIKSRDILMLPLTIARNLVMHRLGKLLRNFRMKLREKYILPNLNTPSKLNELPAKYSAIVKAEEWVEFVNYTTTDAYKEKSARGKMARSKNVYHHKMGRGGYVFVKEKMIENKEIEADEEPPRGIMWLKGRVNKDGEFTDDEIRSVGDKLKEADDKIKEGTLNLDDGTDAMTVVFGKEKGGRQATDERIKLLQTQLDNERREHQQKDELVKKLSTEMTQKDVLSSVVVRDKDARFKKKSNGLVTSEKEPVKTVGPKKTPKSRRNGSQDSQSQGNVSPTQELPTDGVGGFFAWPKNQVVLDEEVTPPTTIQKISDYNSAPKLQSKRKSYVSRETMQRQARTGKSHKSLNYGS</sequence>
<evidence type="ECO:0000256" key="2">
    <source>
        <dbReference type="SAM" id="MobiDB-lite"/>
    </source>
</evidence>
<reference evidence="3" key="2">
    <citation type="submission" date="2022-01" db="EMBL/GenBank/DDBJ databases">
        <authorList>
            <person name="Yamashiro T."/>
            <person name="Shiraishi A."/>
            <person name="Satake H."/>
            <person name="Nakayama K."/>
        </authorList>
    </citation>
    <scope>NUCLEOTIDE SEQUENCE</scope>
</reference>
<gene>
    <name evidence="3" type="ORF">Tco_0927051</name>
</gene>
<accession>A0ABQ5DE66</accession>
<proteinExistence type="predicted"/>
<evidence type="ECO:0000313" key="4">
    <source>
        <dbReference type="Proteomes" id="UP001151760"/>
    </source>
</evidence>
<name>A0ABQ5DE66_9ASTR</name>
<feature type="region of interest" description="Disordered" evidence="2">
    <location>
        <begin position="420"/>
        <end position="465"/>
    </location>
</feature>
<dbReference type="PANTHER" id="PTHR33018:SF34">
    <property type="entry name" value="OS02G0472350 PROTEIN"/>
    <property type="match status" value="1"/>
</dbReference>
<dbReference type="Proteomes" id="UP001151760">
    <property type="component" value="Unassembled WGS sequence"/>
</dbReference>
<organism evidence="3 4">
    <name type="scientific">Tanacetum coccineum</name>
    <dbReference type="NCBI Taxonomy" id="301880"/>
    <lineage>
        <taxon>Eukaryota</taxon>
        <taxon>Viridiplantae</taxon>
        <taxon>Streptophyta</taxon>
        <taxon>Embryophyta</taxon>
        <taxon>Tracheophyta</taxon>
        <taxon>Spermatophyta</taxon>
        <taxon>Magnoliopsida</taxon>
        <taxon>eudicotyledons</taxon>
        <taxon>Gunneridae</taxon>
        <taxon>Pentapetalae</taxon>
        <taxon>asterids</taxon>
        <taxon>campanulids</taxon>
        <taxon>Asterales</taxon>
        <taxon>Asteraceae</taxon>
        <taxon>Asteroideae</taxon>
        <taxon>Anthemideae</taxon>
        <taxon>Anthemidinae</taxon>
        <taxon>Tanacetum</taxon>
    </lineage>
</organism>
<evidence type="ECO:0000313" key="3">
    <source>
        <dbReference type="EMBL" id="GJT36632.1"/>
    </source>
</evidence>
<dbReference type="Pfam" id="PF03004">
    <property type="entry name" value="Transposase_24"/>
    <property type="match status" value="1"/>
</dbReference>